<dbReference type="CDD" id="cd06171">
    <property type="entry name" value="Sigma70_r4"/>
    <property type="match status" value="1"/>
</dbReference>
<organism evidence="7 8">
    <name type="scientific">Sphingobacterium humi</name>
    <dbReference type="NCBI Taxonomy" id="1796905"/>
    <lineage>
        <taxon>Bacteria</taxon>
        <taxon>Pseudomonadati</taxon>
        <taxon>Bacteroidota</taxon>
        <taxon>Sphingobacteriia</taxon>
        <taxon>Sphingobacteriales</taxon>
        <taxon>Sphingobacteriaceae</taxon>
        <taxon>Sphingobacterium</taxon>
    </lineage>
</organism>
<dbReference type="GO" id="GO:0003677">
    <property type="term" value="F:DNA binding"/>
    <property type="evidence" value="ECO:0007669"/>
    <property type="project" value="InterPro"/>
</dbReference>
<dbReference type="InterPro" id="IPR007627">
    <property type="entry name" value="RNA_pol_sigma70_r2"/>
</dbReference>
<dbReference type="GO" id="GO:0006352">
    <property type="term" value="P:DNA-templated transcription initiation"/>
    <property type="evidence" value="ECO:0007669"/>
    <property type="project" value="InterPro"/>
</dbReference>
<comment type="caution">
    <text evidence="7">The sequence shown here is derived from an EMBL/GenBank/DDBJ whole genome shotgun (WGS) entry which is preliminary data.</text>
</comment>
<proteinExistence type="inferred from homology"/>
<feature type="domain" description="RNA polymerase sigma-70 region 2" evidence="5">
    <location>
        <begin position="40"/>
        <end position="104"/>
    </location>
</feature>
<evidence type="ECO:0000313" key="8">
    <source>
        <dbReference type="Proteomes" id="UP000435036"/>
    </source>
</evidence>
<dbReference type="InterPro" id="IPR039425">
    <property type="entry name" value="RNA_pol_sigma-70-like"/>
</dbReference>
<dbReference type="Pfam" id="PF04542">
    <property type="entry name" value="Sigma70_r2"/>
    <property type="match status" value="1"/>
</dbReference>
<name>A0A6N8KUM0_9SPHI</name>
<dbReference type="SUPFAM" id="SSF88946">
    <property type="entry name" value="Sigma2 domain of RNA polymerase sigma factors"/>
    <property type="match status" value="1"/>
</dbReference>
<dbReference type="Gene3D" id="1.10.10.10">
    <property type="entry name" value="Winged helix-like DNA-binding domain superfamily/Winged helix DNA-binding domain"/>
    <property type="match status" value="1"/>
</dbReference>
<dbReference type="OrthoDB" id="679904at2"/>
<dbReference type="InterPro" id="IPR014327">
    <property type="entry name" value="RNA_pol_sigma70_bacteroid"/>
</dbReference>
<dbReference type="NCBIfam" id="TIGR02937">
    <property type="entry name" value="sigma70-ECF"/>
    <property type="match status" value="1"/>
</dbReference>
<dbReference type="PANTHER" id="PTHR43133">
    <property type="entry name" value="RNA POLYMERASE ECF-TYPE SIGMA FACTO"/>
    <property type="match status" value="1"/>
</dbReference>
<evidence type="ECO:0000259" key="5">
    <source>
        <dbReference type="Pfam" id="PF04542"/>
    </source>
</evidence>
<dbReference type="AlphaFoldDB" id="A0A6N8KUM0"/>
<dbReference type="InterPro" id="IPR014284">
    <property type="entry name" value="RNA_pol_sigma-70_dom"/>
</dbReference>
<protein>
    <submittedName>
        <fullName evidence="7">RNA polymerase sigma-70 factor</fullName>
    </submittedName>
</protein>
<keyword evidence="8" id="KW-1185">Reference proteome</keyword>
<keyword evidence="4" id="KW-0804">Transcription</keyword>
<dbReference type="NCBIfam" id="TIGR02985">
    <property type="entry name" value="Sig70_bacteroi1"/>
    <property type="match status" value="1"/>
</dbReference>
<evidence type="ECO:0000313" key="7">
    <source>
        <dbReference type="EMBL" id="MVZ61055.1"/>
    </source>
</evidence>
<dbReference type="InterPro" id="IPR013324">
    <property type="entry name" value="RNA_pol_sigma_r3/r4-like"/>
</dbReference>
<dbReference type="InterPro" id="IPR013325">
    <property type="entry name" value="RNA_pol_sigma_r2"/>
</dbReference>
<keyword evidence="2" id="KW-0805">Transcription regulation</keyword>
<reference evidence="7 8" key="1">
    <citation type="submission" date="2019-12" db="EMBL/GenBank/DDBJ databases">
        <authorList>
            <person name="Dong K."/>
        </authorList>
    </citation>
    <scope>NUCLEOTIDE SEQUENCE [LARGE SCALE GENOMIC DNA]</scope>
    <source>
        <strain evidence="7 8">JCM 31225</strain>
    </source>
</reference>
<dbReference type="PANTHER" id="PTHR43133:SF46">
    <property type="entry name" value="RNA POLYMERASE SIGMA-70 FACTOR ECF SUBFAMILY"/>
    <property type="match status" value="1"/>
</dbReference>
<feature type="domain" description="RNA polymerase sigma factor 70 region 4 type 2" evidence="6">
    <location>
        <begin position="133"/>
        <end position="183"/>
    </location>
</feature>
<dbReference type="EMBL" id="WSQA01000002">
    <property type="protein sequence ID" value="MVZ61055.1"/>
    <property type="molecule type" value="Genomic_DNA"/>
</dbReference>
<dbReference type="InterPro" id="IPR013249">
    <property type="entry name" value="RNA_pol_sigma70_r4_t2"/>
</dbReference>
<dbReference type="SUPFAM" id="SSF88659">
    <property type="entry name" value="Sigma3 and sigma4 domains of RNA polymerase sigma factors"/>
    <property type="match status" value="1"/>
</dbReference>
<comment type="similarity">
    <text evidence="1">Belongs to the sigma-70 factor family. ECF subfamily.</text>
</comment>
<evidence type="ECO:0000256" key="3">
    <source>
        <dbReference type="ARBA" id="ARBA00023082"/>
    </source>
</evidence>
<evidence type="ECO:0000256" key="2">
    <source>
        <dbReference type="ARBA" id="ARBA00023015"/>
    </source>
</evidence>
<dbReference type="Proteomes" id="UP000435036">
    <property type="component" value="Unassembled WGS sequence"/>
</dbReference>
<dbReference type="InterPro" id="IPR036388">
    <property type="entry name" value="WH-like_DNA-bd_sf"/>
</dbReference>
<dbReference type="GO" id="GO:0016987">
    <property type="term" value="F:sigma factor activity"/>
    <property type="evidence" value="ECO:0007669"/>
    <property type="project" value="UniProtKB-KW"/>
</dbReference>
<sequence length="197" mass="22801">MSNQFCVVNLGELNTTRSLSEYNLAQALYNGQEDAFESIYKLYWPQVFSASYSRLKNKEDAENITQDVFISLWEQREKALIKNMQGYLLTLTKHKTLNYILKKKPTLLEDYEMDIMGESTAAYPLLFKEAEAKLQKSILQLPSQQRSVFQLRYVEHRSTDEIASELGLSVKTVRNHLGKALSSLKTVFKIILLFFLI</sequence>
<dbReference type="Gene3D" id="1.10.1740.10">
    <property type="match status" value="1"/>
</dbReference>
<keyword evidence="3" id="KW-0731">Sigma factor</keyword>
<gene>
    <name evidence="7" type="ORF">GQF63_03365</name>
</gene>
<evidence type="ECO:0000256" key="1">
    <source>
        <dbReference type="ARBA" id="ARBA00010641"/>
    </source>
</evidence>
<evidence type="ECO:0000259" key="6">
    <source>
        <dbReference type="Pfam" id="PF08281"/>
    </source>
</evidence>
<evidence type="ECO:0000256" key="4">
    <source>
        <dbReference type="ARBA" id="ARBA00023163"/>
    </source>
</evidence>
<accession>A0A6N8KUM0</accession>
<dbReference type="RefSeq" id="WP_160367701.1">
    <property type="nucleotide sequence ID" value="NZ_WSQA01000002.1"/>
</dbReference>
<dbReference type="Pfam" id="PF08281">
    <property type="entry name" value="Sigma70_r4_2"/>
    <property type="match status" value="1"/>
</dbReference>